<dbReference type="InterPro" id="IPR015943">
    <property type="entry name" value="WD40/YVTN_repeat-like_dom_sf"/>
</dbReference>
<keyword evidence="1" id="KW-0853">WD repeat</keyword>
<dbReference type="Gene3D" id="2.130.10.10">
    <property type="entry name" value="YVTN repeat-like/Quinoprotein amine dehydrogenase"/>
    <property type="match status" value="2"/>
</dbReference>
<dbReference type="EMBL" id="LR746272">
    <property type="protein sequence ID" value="CAA7402520.1"/>
    <property type="molecule type" value="Genomic_DNA"/>
</dbReference>
<evidence type="ECO:0000313" key="5">
    <source>
        <dbReference type="Proteomes" id="UP000663760"/>
    </source>
</evidence>
<dbReference type="PROSITE" id="PS50294">
    <property type="entry name" value="WD_REPEATS_REGION"/>
    <property type="match status" value="1"/>
</dbReference>
<dbReference type="PANTHER" id="PTHR13950">
    <property type="entry name" value="RABCONNECTIN-RELATED"/>
    <property type="match status" value="1"/>
</dbReference>
<dbReference type="InterPro" id="IPR022033">
    <property type="entry name" value="Rav1p_C"/>
</dbReference>
<dbReference type="Pfam" id="PF12234">
    <property type="entry name" value="Rav1p_C"/>
    <property type="match status" value="1"/>
</dbReference>
<dbReference type="InterPro" id="IPR052208">
    <property type="entry name" value="DmX-like/RAVE_component"/>
</dbReference>
<organism evidence="4 5">
    <name type="scientific">Spirodela intermedia</name>
    <name type="common">Intermediate duckweed</name>
    <dbReference type="NCBI Taxonomy" id="51605"/>
    <lineage>
        <taxon>Eukaryota</taxon>
        <taxon>Viridiplantae</taxon>
        <taxon>Streptophyta</taxon>
        <taxon>Embryophyta</taxon>
        <taxon>Tracheophyta</taxon>
        <taxon>Spermatophyta</taxon>
        <taxon>Magnoliopsida</taxon>
        <taxon>Liliopsida</taxon>
        <taxon>Araceae</taxon>
        <taxon>Lemnoideae</taxon>
        <taxon>Spirodela</taxon>
    </lineage>
</organism>
<evidence type="ECO:0000259" key="3">
    <source>
        <dbReference type="Pfam" id="PF12234"/>
    </source>
</evidence>
<proteinExistence type="predicted"/>
<dbReference type="FunFam" id="2.130.10.10:FF:001240">
    <property type="entry name" value="Transducin family protein / WD-40 repeat family protein"/>
    <property type="match status" value="1"/>
</dbReference>
<keyword evidence="5" id="KW-1185">Reference proteome</keyword>
<dbReference type="OrthoDB" id="342131at2759"/>
<feature type="domain" description="RAVE complex protein Rav1 C-terminal" evidence="3">
    <location>
        <begin position="855"/>
        <end position="1461"/>
    </location>
</feature>
<dbReference type="Proteomes" id="UP000663760">
    <property type="component" value="Chromosome 9"/>
</dbReference>
<feature type="compositionally biased region" description="Basic and acidic residues" evidence="2">
    <location>
        <begin position="2035"/>
        <end position="2053"/>
    </location>
</feature>
<dbReference type="SUPFAM" id="SSF50998">
    <property type="entry name" value="Quinoprotein alcohol dehydrogenase-like"/>
    <property type="match status" value="1"/>
</dbReference>
<accession>A0A7I8KXL9</accession>
<dbReference type="SUPFAM" id="SSF50978">
    <property type="entry name" value="WD40 repeat-like"/>
    <property type="match status" value="2"/>
</dbReference>
<protein>
    <recommendedName>
        <fullName evidence="3">RAVE complex protein Rav1 C-terminal domain-containing protein</fullName>
    </recommendedName>
</protein>
<evidence type="ECO:0000256" key="2">
    <source>
        <dbReference type="SAM" id="MobiDB-lite"/>
    </source>
</evidence>
<dbReference type="InterPro" id="IPR011047">
    <property type="entry name" value="Quinoprotein_ADH-like_sf"/>
</dbReference>
<dbReference type="SMART" id="SM00320">
    <property type="entry name" value="WD40"/>
    <property type="match status" value="11"/>
</dbReference>
<dbReference type="GO" id="GO:0043291">
    <property type="term" value="C:RAVE complex"/>
    <property type="evidence" value="ECO:0007669"/>
    <property type="project" value="TreeGrafter"/>
</dbReference>
<reference evidence="4" key="1">
    <citation type="submission" date="2020-02" db="EMBL/GenBank/DDBJ databases">
        <authorList>
            <person name="Scholz U."/>
            <person name="Mascher M."/>
            <person name="Fiebig A."/>
        </authorList>
    </citation>
    <scope>NUCLEOTIDE SEQUENCE</scope>
</reference>
<name>A0A7I8KXL9_SPIIN</name>
<dbReference type="PROSITE" id="PS50082">
    <property type="entry name" value="WD_REPEATS_2"/>
    <property type="match status" value="1"/>
</dbReference>
<dbReference type="Pfam" id="PF00400">
    <property type="entry name" value="WD40"/>
    <property type="match status" value="1"/>
</dbReference>
<gene>
    <name evidence="4" type="ORF">SI8410_09013198</name>
</gene>
<dbReference type="PANTHER" id="PTHR13950:SF9">
    <property type="entry name" value="RABCONNECTIN-3A"/>
    <property type="match status" value="1"/>
</dbReference>
<feature type="repeat" description="WD" evidence="1">
    <location>
        <begin position="2431"/>
        <end position="2463"/>
    </location>
</feature>
<feature type="region of interest" description="Disordered" evidence="2">
    <location>
        <begin position="1"/>
        <end position="27"/>
    </location>
</feature>
<feature type="compositionally biased region" description="Polar residues" evidence="2">
    <location>
        <begin position="2024"/>
        <end position="2034"/>
    </location>
</feature>
<sequence length="2529" mass="280371">MPQASGGGRSDGEAVPSGNEELSEGSPLELIRGQIVPPVPNRWESAIDWLHDFGGFSWIAYGASSLLVISHYPSPTSREKTLIEPFLKQVIEPSLRLPSRAAAGDGSPVMKAVAWCHSQPSGGVVAAGLGDSVFVYYPDFPYGRASLRWRQIAVLVHSFSVEAIEWTKSGDGLIVVGNGVVSWKKEDSSWKMSWKSQFSVAQTLVSTTWSTNDPVATVAHHSGYSCFTEKSERSPPSQEISQKVFVFFGEGGSQVVKVELYHTQPVSMIQWRPLSKKDFTHSRRNVLLTCCLDGAVRLWSEIDSGGSQKCSKDVSHQKSTRQSFHVIAVIEINHCLKGVIGQDIFVSWATEIWGTFSNSEGSEQCFSSNYPQDDHVGRCDWLVSVGPEFSVSFWSVHCLDDLLPLRFPRVSFWRKHNLMDYRAENLSNVKNLQAEGEPLLIKAIVWRNCLSGPPDVCSLLQLLPDNLVSWSRFSSPFSATTVGGSLSEVTKDEILSHYAGGFLSADSHVGRILRVAIHPCSCEPEIAVSLDSNGFLLFWSFSTTAYASGLNMIPNTVCQFIGKISTRDISNANGYLTLNWAPSVIYNNRFLLLGGPEGIDCILIKLPGEERKKILHQKLFTISFSDFTGRCGPDYVTAVPLSSTCEWPFTLDCFMVVAAWMKEFRVLAWKIVLQSDDGDQSTSTPGRFPYDLYLSKSRGWKYECYFGGKRYLVSVDLCAMQFSDSHGCDRVTCFAVLSPDKSYTCTKQVGISSRHIHRTSSLYHIVTGHSDGTVRLWRSASLKSLDHHSDEMCLPWELVGMFSAHCKPVSLIALSSCGTKIATACKEPSNEISGVRIWQFISLLGGGGFLLEGRVPLRRNILSLKWRTLGNGHSILAVCLPNGLCLYSPKRSRDPEFVKSGKPANTPKWVCIANCHTYSTAQDFVWGPGLSLLLVHERHLSVFGQWSVRRNRNGQPKLHCHPGVENSGSPAANVPETSVEFPYAIVNDTGIPIVEGLLTAENSEAHGSLVTELGTVFEVNKFDEFMSFLNDVSCTRSEFSSTAKVADEHCSSLPTYHPHVLLIHLFSGNWKRAYGIVRHLVGCLNSSDCTSRNSGIFVPEIHLSEYFGETYGAVSRNEGFQWGYDISREASSMQGLLPIQYHSLEFFPENKSSSTSQGPEFMGFIDTLQKSDDVRARMGIDSTELLAIVDLLGEIVDPQNTSVYESFDKPGRRFWVSVRFQRLHFLRKVGRSATAEEMMVDSSVLAWAFQSDCQDSLISSLLSAESSWMEMQSIGVGFWFTNAAQLRSRMEKLARFQYLMKKDPKDCALLYIALNRLQVLAGLFKLRKDEKDKALVGFLSRNFQEEKNKLAALKNAYVLMGKHQIELAIAFFLLGGDASSAVTVCAKNLGNEQLALVICRLIQGYGGPLEHQLIVNVLLPNAVEKRDFWLASMLEWSLGNFSNSFKRMLALDASVENDSLDISSTTFSDTNISEYLVMLSTKNGMRNAVGDYLFAVLSNWATSMNIVAFFRSGLPLEALECISSSSTSESKNQLYILSTERDRNSSGINPFSSNGCNWLVEDVARYLEHNSKLNTAMQYILKLVMEHPSWTEDDQMLFRDSNQLLLEKYYRDINFAVSKFAGRYSLDTADIMNMILVSADNHMLLSLGYHIQHGNIFQESVEDKTHMMDTFPGYAVLLLRLGKSIEEACLFLGRYVSTLSFIGSVSILDMRPGYSKVINDQCHSENLSLRNIIKSVRGFRPLLSQYSRVMPEDYIPKTFGLLDLLEIFIHFSLAWVQRDLKLLISLTLPVVNSLKSGKSFIEATGSNILEFLCQSSVSAFQITANNNLEGITIQGEHEECESKTCIMSQDEQWHLISVSLWRQLSAFFKQELRLLNFGRLEDEATASEVMKTFPSFSANLLISSLNFISSSLTRCLRSFLVQKVKGEFTVGTLIWLQEYKKSGNSLSFQHLNQKSSTLQLTHDSDEKSLLRMLWVMAVDPKEIQACFTDEEINDFFAGSQKQNGSWNDIHECIISEYSNGVNTNEDVGGSVTSNDEPKSRSEARRSILEDQRKKPTCSREVTNFHSPREVYKRNGELLEAICFNSTDERQVALASNRKGLVFFSRKVNSTFKDQTQYIWTDSDWPPGGWAGSESTPIPTFVSPGVGLGSRKGAHLGLGGATIGVGALARPGRDLTGFGAFGVPGYAGIAASGLGWGEQEDFEEFKDPPATVENIRTRALSSHPSKPLFLVGSSNTHVYLWEFGKDRATATYGVLPAANVPPPYALASISAVQFDLCGHRFATVALDGTVCTWQLEVGGRSNVRPTDSSLCFNKHASAIAYVAASGSILAAAGHSSTNANVVIWDTLAPPIASQAFLTCHEGGARSLSVFDNDIGIGSMSPLILTGGKNGDVGLHDFRYIATGKSKRHRHSAEQNIKNKFHENVNGMIWHIPSAHQGSVTKIVTIPHTSLVLTGSKDGDVKLWDARRCQMIFHWQKMHERHTFLQPSSRGFGGIARAAVTDIQVLSNGFLTCGGDGSVKLVKLGDYAHRI</sequence>
<evidence type="ECO:0000256" key="1">
    <source>
        <dbReference type="PROSITE-ProRule" id="PRU00221"/>
    </source>
</evidence>
<dbReference type="GO" id="GO:0007035">
    <property type="term" value="P:vacuolar acidification"/>
    <property type="evidence" value="ECO:0007669"/>
    <property type="project" value="TreeGrafter"/>
</dbReference>
<dbReference type="InterPro" id="IPR036322">
    <property type="entry name" value="WD40_repeat_dom_sf"/>
</dbReference>
<evidence type="ECO:0000313" key="4">
    <source>
        <dbReference type="EMBL" id="CAA7402520.1"/>
    </source>
</evidence>
<dbReference type="InterPro" id="IPR001680">
    <property type="entry name" value="WD40_rpt"/>
</dbReference>
<feature type="region of interest" description="Disordered" evidence="2">
    <location>
        <begin position="2024"/>
        <end position="2061"/>
    </location>
</feature>